<dbReference type="OrthoDB" id="2434995at2759"/>
<protein>
    <submittedName>
        <fullName evidence="1">Uncharacterized protein</fullName>
    </submittedName>
</protein>
<reference evidence="1" key="1">
    <citation type="submission" date="2017-05" db="UniProtKB">
        <authorList>
            <consortium name="EnsemblMetazoa"/>
        </authorList>
    </citation>
    <scope>IDENTIFICATION</scope>
</reference>
<sequence>MKAQNPMYPNFMDKNNGSFNVFNTTLDNWYKKLRSEGIGSASKHTEGIFKEDQLRSSGVLNTATPLGLLQAVFFYNGKCFCL</sequence>
<dbReference type="InParanoid" id="A0A1X7T8K5"/>
<name>A0A1X7T8K5_AMPQE</name>
<dbReference type="EnsemblMetazoa" id="Aqu2.1.10889_001">
    <property type="protein sequence ID" value="Aqu2.1.10889_001"/>
    <property type="gene ID" value="Aqu2.1.10889"/>
</dbReference>
<dbReference type="AlphaFoldDB" id="A0A1X7T8K5"/>
<proteinExistence type="predicted"/>
<organism evidence="1">
    <name type="scientific">Amphimedon queenslandica</name>
    <name type="common">Sponge</name>
    <dbReference type="NCBI Taxonomy" id="400682"/>
    <lineage>
        <taxon>Eukaryota</taxon>
        <taxon>Metazoa</taxon>
        <taxon>Porifera</taxon>
        <taxon>Demospongiae</taxon>
        <taxon>Heteroscleromorpha</taxon>
        <taxon>Haplosclerida</taxon>
        <taxon>Niphatidae</taxon>
        <taxon>Amphimedon</taxon>
    </lineage>
</organism>
<evidence type="ECO:0000313" key="1">
    <source>
        <dbReference type="EnsemblMetazoa" id="Aqu2.1.10889_001"/>
    </source>
</evidence>
<accession>A0A1X7T8K5</accession>